<keyword evidence="1 3" id="KW-0807">Transducer</keyword>
<dbReference type="Pfam" id="PF00015">
    <property type="entry name" value="MCPsignal"/>
    <property type="match status" value="1"/>
</dbReference>
<dbReference type="PANTHER" id="PTHR32089:SF112">
    <property type="entry name" value="LYSOZYME-LIKE PROTEIN-RELATED"/>
    <property type="match status" value="1"/>
</dbReference>
<keyword evidence="9" id="KW-1185">Reference proteome</keyword>
<feature type="transmembrane region" description="Helical" evidence="5">
    <location>
        <begin position="188"/>
        <end position="212"/>
    </location>
</feature>
<comment type="caution">
    <text evidence="8">The sequence shown here is derived from an EMBL/GenBank/DDBJ whole genome shotgun (WGS) entry which is preliminary data.</text>
</comment>
<evidence type="ECO:0000313" key="9">
    <source>
        <dbReference type="Proteomes" id="UP001078443"/>
    </source>
</evidence>
<dbReference type="Pfam" id="PF00672">
    <property type="entry name" value="HAMP"/>
    <property type="match status" value="1"/>
</dbReference>
<reference evidence="8" key="1">
    <citation type="submission" date="2022-12" db="EMBL/GenBank/DDBJ databases">
        <authorList>
            <person name="Wang J."/>
        </authorList>
    </citation>
    <scope>NUCLEOTIDE SEQUENCE</scope>
    <source>
        <strain evidence="8">HY-45-18</strain>
    </source>
</reference>
<keyword evidence="5" id="KW-1133">Transmembrane helix</keyword>
<feature type="domain" description="HAMP" evidence="7">
    <location>
        <begin position="209"/>
        <end position="263"/>
    </location>
</feature>
<dbReference type="PROSITE" id="PS50111">
    <property type="entry name" value="CHEMOTAXIS_TRANSDUC_2"/>
    <property type="match status" value="1"/>
</dbReference>
<evidence type="ECO:0000256" key="4">
    <source>
        <dbReference type="SAM" id="Coils"/>
    </source>
</evidence>
<evidence type="ECO:0000259" key="7">
    <source>
        <dbReference type="PROSITE" id="PS50885"/>
    </source>
</evidence>
<gene>
    <name evidence="8" type="ORF">OW763_01885</name>
</gene>
<proteinExistence type="inferred from homology"/>
<feature type="transmembrane region" description="Helical" evidence="5">
    <location>
        <begin position="9"/>
        <end position="27"/>
    </location>
</feature>
<dbReference type="InterPro" id="IPR047347">
    <property type="entry name" value="YvaQ-like_sensor"/>
</dbReference>
<evidence type="ECO:0000259" key="6">
    <source>
        <dbReference type="PROSITE" id="PS50111"/>
    </source>
</evidence>
<keyword evidence="5" id="KW-0472">Membrane</keyword>
<dbReference type="InterPro" id="IPR004089">
    <property type="entry name" value="MCPsignal_dom"/>
</dbReference>
<keyword evidence="5" id="KW-0812">Transmembrane</keyword>
<evidence type="ECO:0000256" key="3">
    <source>
        <dbReference type="PROSITE-ProRule" id="PRU00284"/>
    </source>
</evidence>
<feature type="coiled-coil region" evidence="4">
    <location>
        <begin position="71"/>
        <end position="105"/>
    </location>
</feature>
<keyword evidence="4" id="KW-0175">Coiled coil</keyword>
<evidence type="ECO:0000256" key="1">
    <source>
        <dbReference type="ARBA" id="ARBA00023224"/>
    </source>
</evidence>
<name>A0ABT4CVU2_9CLOT</name>
<dbReference type="Pfam" id="PF12729">
    <property type="entry name" value="4HB_MCP_1"/>
    <property type="match status" value="1"/>
</dbReference>
<dbReference type="Gene3D" id="6.10.340.10">
    <property type="match status" value="1"/>
</dbReference>
<dbReference type="EMBL" id="JAPQER010000001">
    <property type="protein sequence ID" value="MCY6483104.1"/>
    <property type="molecule type" value="Genomic_DNA"/>
</dbReference>
<protein>
    <submittedName>
        <fullName evidence="8">Methyl-accepting chemotaxis protein</fullName>
    </submittedName>
</protein>
<dbReference type="CDD" id="cd06225">
    <property type="entry name" value="HAMP"/>
    <property type="match status" value="1"/>
</dbReference>
<comment type="similarity">
    <text evidence="2">Belongs to the methyl-accepting chemotaxis (MCP) protein family.</text>
</comment>
<dbReference type="InterPro" id="IPR024478">
    <property type="entry name" value="HlyB_4HB_MCP"/>
</dbReference>
<sequence>MKLTIKKKISIAFVILVAIIIGVGLYSNRILKMVNNQSTIIAETWIPKIQYSEDINTMTSDFRILEYEHIISTSKNEMDKKESQMKEKNLKIQEYLNEYEKIINSEEDRNLFNTVKQEWQKYIELNTSMISLSRELKTQEAMKIMNNKSKEAFDTASDAALKLVDFNANKSEKLSQDGDRAYYYAKKILLISVVITCILAILSGLFIGTSILKPINVLKKELETLAEKGGDLTQKIRLSSNDEFGELADAVNNFLANLRTIMIEVNNNTNNTVKTVEMIKNSMGELNEQVEDVRYTTEQMSSSMEETAASAQEISSTTEEINQAVNSIAIKGQEGSKYVEEINNRAIELKLNALESKHEADEIYENTKIKLEKAIGESKAVEQINVLSEAILQISSQTNLLALNAAIEAARAGEAGKGFSVVADEIRKLAEQSNETVSEIQKVTSTVISSVENLSGGSEEILEFIDTKVKKDYEGMVNTGEQYNKDADAVSALMNDFSSTAEELAVSVENAMKAINEIAEATSEGVNNTTNIAEKSIVVAEKADDVIHETDISKENIDKLLEVVSKFKI</sequence>
<dbReference type="PROSITE" id="PS50885">
    <property type="entry name" value="HAMP"/>
    <property type="match status" value="1"/>
</dbReference>
<evidence type="ECO:0000256" key="2">
    <source>
        <dbReference type="ARBA" id="ARBA00029447"/>
    </source>
</evidence>
<evidence type="ECO:0000256" key="5">
    <source>
        <dbReference type="SAM" id="Phobius"/>
    </source>
</evidence>
<dbReference type="SMART" id="SM00304">
    <property type="entry name" value="HAMP"/>
    <property type="match status" value="2"/>
</dbReference>
<accession>A0ABT4CVU2</accession>
<feature type="domain" description="Methyl-accepting transducer" evidence="6">
    <location>
        <begin position="275"/>
        <end position="519"/>
    </location>
</feature>
<dbReference type="Gene3D" id="1.10.287.950">
    <property type="entry name" value="Methyl-accepting chemotaxis protein"/>
    <property type="match status" value="1"/>
</dbReference>
<dbReference type="InterPro" id="IPR003660">
    <property type="entry name" value="HAMP_dom"/>
</dbReference>
<organism evidence="8 9">
    <name type="scientific">Clostridium aestuarii</name>
    <dbReference type="NCBI Taxonomy" id="338193"/>
    <lineage>
        <taxon>Bacteria</taxon>
        <taxon>Bacillati</taxon>
        <taxon>Bacillota</taxon>
        <taxon>Clostridia</taxon>
        <taxon>Eubacteriales</taxon>
        <taxon>Clostridiaceae</taxon>
        <taxon>Clostridium</taxon>
    </lineage>
</organism>
<dbReference type="RefSeq" id="WP_268039366.1">
    <property type="nucleotide sequence ID" value="NZ_JAPQER010000001.1"/>
</dbReference>
<dbReference type="SMART" id="SM00283">
    <property type="entry name" value="MA"/>
    <property type="match status" value="1"/>
</dbReference>
<dbReference type="PANTHER" id="PTHR32089">
    <property type="entry name" value="METHYL-ACCEPTING CHEMOTAXIS PROTEIN MCPB"/>
    <property type="match status" value="1"/>
</dbReference>
<dbReference type="Proteomes" id="UP001078443">
    <property type="component" value="Unassembled WGS sequence"/>
</dbReference>
<dbReference type="SUPFAM" id="SSF58104">
    <property type="entry name" value="Methyl-accepting chemotaxis protein (MCP) signaling domain"/>
    <property type="match status" value="1"/>
</dbReference>
<dbReference type="CDD" id="cd19411">
    <property type="entry name" value="MCP2201-like_sensor"/>
    <property type="match status" value="1"/>
</dbReference>
<evidence type="ECO:0000313" key="8">
    <source>
        <dbReference type="EMBL" id="MCY6483104.1"/>
    </source>
</evidence>